<reference evidence="2 3" key="1">
    <citation type="journal article" date="2021" name="Elife">
        <title>Chloroplast acquisition without the gene transfer in kleptoplastic sea slugs, Plakobranchus ocellatus.</title>
        <authorList>
            <person name="Maeda T."/>
            <person name="Takahashi S."/>
            <person name="Yoshida T."/>
            <person name="Shimamura S."/>
            <person name="Takaki Y."/>
            <person name="Nagai Y."/>
            <person name="Toyoda A."/>
            <person name="Suzuki Y."/>
            <person name="Arimoto A."/>
            <person name="Ishii H."/>
            <person name="Satoh N."/>
            <person name="Nishiyama T."/>
            <person name="Hasebe M."/>
            <person name="Maruyama T."/>
            <person name="Minagawa J."/>
            <person name="Obokata J."/>
            <person name="Shigenobu S."/>
        </authorList>
    </citation>
    <scope>NUCLEOTIDE SEQUENCE [LARGE SCALE GENOMIC DNA]</scope>
</reference>
<dbReference type="AlphaFoldDB" id="A0AAV4BHJ3"/>
<feature type="signal peptide" evidence="1">
    <location>
        <begin position="1"/>
        <end position="22"/>
    </location>
</feature>
<proteinExistence type="predicted"/>
<evidence type="ECO:0000313" key="3">
    <source>
        <dbReference type="Proteomes" id="UP000735302"/>
    </source>
</evidence>
<dbReference type="Proteomes" id="UP000735302">
    <property type="component" value="Unassembled WGS sequence"/>
</dbReference>
<organism evidence="2 3">
    <name type="scientific">Plakobranchus ocellatus</name>
    <dbReference type="NCBI Taxonomy" id="259542"/>
    <lineage>
        <taxon>Eukaryota</taxon>
        <taxon>Metazoa</taxon>
        <taxon>Spiralia</taxon>
        <taxon>Lophotrochozoa</taxon>
        <taxon>Mollusca</taxon>
        <taxon>Gastropoda</taxon>
        <taxon>Heterobranchia</taxon>
        <taxon>Euthyneura</taxon>
        <taxon>Panpulmonata</taxon>
        <taxon>Sacoglossa</taxon>
        <taxon>Placobranchoidea</taxon>
        <taxon>Plakobranchidae</taxon>
        <taxon>Plakobranchus</taxon>
    </lineage>
</organism>
<comment type="caution">
    <text evidence="2">The sequence shown here is derived from an EMBL/GenBank/DDBJ whole genome shotgun (WGS) entry which is preliminary data.</text>
</comment>
<evidence type="ECO:0008006" key="4">
    <source>
        <dbReference type="Google" id="ProtNLM"/>
    </source>
</evidence>
<sequence length="104" mass="11558">MLRVRDGLLILFFFSILFVASLQQVGSLVLAQASRPSARPRCRWRDSNPRQKGPCRCQNCQGTLVNLCASHERPFPSVRGLEGTKLKGTIGMTVKSTCRPTPLE</sequence>
<accession>A0AAV4BHJ3</accession>
<evidence type="ECO:0000313" key="2">
    <source>
        <dbReference type="EMBL" id="GFO19073.1"/>
    </source>
</evidence>
<keyword evidence="3" id="KW-1185">Reference proteome</keyword>
<feature type="chain" id="PRO_5043966058" description="Secreted protein" evidence="1">
    <location>
        <begin position="23"/>
        <end position="104"/>
    </location>
</feature>
<protein>
    <recommendedName>
        <fullName evidence="4">Secreted protein</fullName>
    </recommendedName>
</protein>
<gene>
    <name evidence="2" type="ORF">PoB_004557800</name>
</gene>
<dbReference type="EMBL" id="BLXT01005012">
    <property type="protein sequence ID" value="GFO19073.1"/>
    <property type="molecule type" value="Genomic_DNA"/>
</dbReference>
<name>A0AAV4BHJ3_9GAST</name>
<evidence type="ECO:0000256" key="1">
    <source>
        <dbReference type="SAM" id="SignalP"/>
    </source>
</evidence>
<keyword evidence="1" id="KW-0732">Signal</keyword>